<gene>
    <name evidence="1" type="ORF">CLV81_1527</name>
</gene>
<dbReference type="EMBL" id="PVYX01000001">
    <property type="protein sequence ID" value="PRX57522.1"/>
    <property type="molecule type" value="Genomic_DNA"/>
</dbReference>
<organism evidence="1 2">
    <name type="scientific">Flagellimonas meridianipacifica</name>
    <dbReference type="NCBI Taxonomy" id="1080225"/>
    <lineage>
        <taxon>Bacteria</taxon>
        <taxon>Pseudomonadati</taxon>
        <taxon>Bacteroidota</taxon>
        <taxon>Flavobacteriia</taxon>
        <taxon>Flavobacteriales</taxon>
        <taxon>Flavobacteriaceae</taxon>
        <taxon>Flagellimonas</taxon>
    </lineage>
</organism>
<sequence length="243" mass="28923">MHINDLKDTFAGSQKITIQDIIKFYEQFEKTTKRSTVDWRIHILVQNGILYRISRGVYSLSKKEAKEYIPEINRLLKNLSRKIHKQFPFIETCLWSTKWLNEFMLHQPGRFYVILEVEREVAESVFYALSDKRKDVFFSPSEEILNKYVINSIEPIIITNLTTEAPTQEVQNVSTTTLEKILVDIYCDPILFSAYQGAEMRRIYQNAFEKYNLNEPKMMRYANRRGKKDEMYELICQFKKVDD</sequence>
<dbReference type="Proteomes" id="UP000237640">
    <property type="component" value="Unassembled WGS sequence"/>
</dbReference>
<dbReference type="AlphaFoldDB" id="A0A2T0MIW3"/>
<keyword evidence="2" id="KW-1185">Reference proteome</keyword>
<evidence type="ECO:0000313" key="1">
    <source>
        <dbReference type="EMBL" id="PRX57522.1"/>
    </source>
</evidence>
<comment type="caution">
    <text evidence="1">The sequence shown here is derived from an EMBL/GenBank/DDBJ whole genome shotgun (WGS) entry which is preliminary data.</text>
</comment>
<dbReference type="Pfam" id="PF20217">
    <property type="entry name" value="DUF6577"/>
    <property type="match status" value="1"/>
</dbReference>
<dbReference type="InterPro" id="IPR046484">
    <property type="entry name" value="DUF6577"/>
</dbReference>
<reference evidence="1 2" key="1">
    <citation type="submission" date="2018-03" db="EMBL/GenBank/DDBJ databases">
        <title>Genomic Encyclopedia of Archaeal and Bacterial Type Strains, Phase II (KMG-II): from individual species to whole genera.</title>
        <authorList>
            <person name="Goeker M."/>
        </authorList>
    </citation>
    <scope>NUCLEOTIDE SEQUENCE [LARGE SCALE GENOMIC DNA]</scope>
    <source>
        <strain evidence="1 2">DSM 25027</strain>
    </source>
</reference>
<evidence type="ECO:0000313" key="2">
    <source>
        <dbReference type="Proteomes" id="UP000237640"/>
    </source>
</evidence>
<proteinExistence type="predicted"/>
<name>A0A2T0MIW3_9FLAO</name>
<protein>
    <submittedName>
        <fullName evidence="1">Uncharacterized protein</fullName>
    </submittedName>
</protein>
<accession>A0A2T0MIW3</accession>
<dbReference type="RefSeq" id="WP_245911956.1">
    <property type="nucleotide sequence ID" value="NZ_PVYX01000001.1"/>
</dbReference>